<protein>
    <submittedName>
        <fullName evidence="2">Uncharacterized protein</fullName>
    </submittedName>
</protein>
<accession>A0ABD0LXN0</accession>
<sequence>MATCWTPLLLTLAGTLPLVFGQPGDVCMFLQRHCLPEATCDPLLRRCVCPADRPIGNGLFQCVRATDFYCESTADPKILTYSGGKGSLTLPCRHCLTKFYTPLSGGAPPTTHCGVEVFGINNHVKRGRYFEESMEVVLYVGQLGAGGNFLMEHNIFFYLQRHILNYRSTETLPWQEANPYEKDVDMPWHGISISITYNAAERFVTFSFPECDVQIKFRPYAPNERPQKLLPGIGIQAPQAALFGLGASSGFPACLCMVPGANPDLNELAEEQWLNCPKQLYMWAVLRNGPHQR</sequence>
<proteinExistence type="predicted"/>
<evidence type="ECO:0000313" key="2">
    <source>
        <dbReference type="EMBL" id="KAK7503925.1"/>
    </source>
</evidence>
<feature type="non-terminal residue" evidence="2">
    <location>
        <position position="293"/>
    </location>
</feature>
<organism evidence="2 3">
    <name type="scientific">Batillaria attramentaria</name>
    <dbReference type="NCBI Taxonomy" id="370345"/>
    <lineage>
        <taxon>Eukaryota</taxon>
        <taxon>Metazoa</taxon>
        <taxon>Spiralia</taxon>
        <taxon>Lophotrochozoa</taxon>
        <taxon>Mollusca</taxon>
        <taxon>Gastropoda</taxon>
        <taxon>Caenogastropoda</taxon>
        <taxon>Sorbeoconcha</taxon>
        <taxon>Cerithioidea</taxon>
        <taxon>Batillariidae</taxon>
        <taxon>Batillaria</taxon>
    </lineage>
</organism>
<dbReference type="Proteomes" id="UP001519460">
    <property type="component" value="Unassembled WGS sequence"/>
</dbReference>
<dbReference type="EMBL" id="JACVVK020000017">
    <property type="protein sequence ID" value="KAK7503925.1"/>
    <property type="molecule type" value="Genomic_DNA"/>
</dbReference>
<comment type="caution">
    <text evidence="2">The sequence shown here is derived from an EMBL/GenBank/DDBJ whole genome shotgun (WGS) entry which is preliminary data.</text>
</comment>
<evidence type="ECO:0000256" key="1">
    <source>
        <dbReference type="SAM" id="SignalP"/>
    </source>
</evidence>
<feature type="chain" id="PRO_5044752457" evidence="1">
    <location>
        <begin position="22"/>
        <end position="293"/>
    </location>
</feature>
<feature type="signal peptide" evidence="1">
    <location>
        <begin position="1"/>
        <end position="21"/>
    </location>
</feature>
<dbReference type="AlphaFoldDB" id="A0ABD0LXN0"/>
<keyword evidence="3" id="KW-1185">Reference proteome</keyword>
<reference evidence="2 3" key="1">
    <citation type="journal article" date="2023" name="Sci. Data">
        <title>Genome assembly of the Korean intertidal mud-creeper Batillaria attramentaria.</title>
        <authorList>
            <person name="Patra A.K."/>
            <person name="Ho P.T."/>
            <person name="Jun S."/>
            <person name="Lee S.J."/>
            <person name="Kim Y."/>
            <person name="Won Y.J."/>
        </authorList>
    </citation>
    <scope>NUCLEOTIDE SEQUENCE [LARGE SCALE GENOMIC DNA]</scope>
    <source>
        <strain evidence="2">Wonlab-2016</strain>
    </source>
</reference>
<name>A0ABD0LXN0_9CAEN</name>
<gene>
    <name evidence="2" type="ORF">BaRGS_00004657</name>
</gene>
<keyword evidence="1" id="KW-0732">Signal</keyword>
<evidence type="ECO:0000313" key="3">
    <source>
        <dbReference type="Proteomes" id="UP001519460"/>
    </source>
</evidence>